<feature type="chain" id="PRO_5046149954" evidence="1">
    <location>
        <begin position="21"/>
        <end position="125"/>
    </location>
</feature>
<gene>
    <name evidence="2" type="ORF">J2Z31_001789</name>
</gene>
<evidence type="ECO:0000256" key="1">
    <source>
        <dbReference type="SAM" id="SignalP"/>
    </source>
</evidence>
<dbReference type="RefSeq" id="WP_328243262.1">
    <property type="nucleotide sequence ID" value="NZ_JAGILA010000002.1"/>
</dbReference>
<organism evidence="2 3">
    <name type="scientific">Sinorhizobium kostiense</name>
    <dbReference type="NCBI Taxonomy" id="76747"/>
    <lineage>
        <taxon>Bacteria</taxon>
        <taxon>Pseudomonadati</taxon>
        <taxon>Pseudomonadota</taxon>
        <taxon>Alphaproteobacteria</taxon>
        <taxon>Hyphomicrobiales</taxon>
        <taxon>Rhizobiaceae</taxon>
        <taxon>Sinorhizobium/Ensifer group</taxon>
        <taxon>Sinorhizobium</taxon>
    </lineage>
</organism>
<feature type="signal peptide" evidence="1">
    <location>
        <begin position="1"/>
        <end position="20"/>
    </location>
</feature>
<keyword evidence="3" id="KW-1185">Reference proteome</keyword>
<accession>A0ABS4QXC5</accession>
<proteinExistence type="predicted"/>
<reference evidence="2 3" key="1">
    <citation type="submission" date="2021-03" db="EMBL/GenBank/DDBJ databases">
        <title>Genomic Encyclopedia of Type Strains, Phase IV (KMG-IV): sequencing the most valuable type-strain genomes for metagenomic binning, comparative biology and taxonomic classification.</title>
        <authorList>
            <person name="Goeker M."/>
        </authorList>
    </citation>
    <scope>NUCLEOTIDE SEQUENCE [LARGE SCALE GENOMIC DNA]</scope>
    <source>
        <strain evidence="2 3">DSM 13372</strain>
    </source>
</reference>
<dbReference type="EMBL" id="JAGILA010000002">
    <property type="protein sequence ID" value="MBP2235297.1"/>
    <property type="molecule type" value="Genomic_DNA"/>
</dbReference>
<evidence type="ECO:0000313" key="3">
    <source>
        <dbReference type="Proteomes" id="UP000730739"/>
    </source>
</evidence>
<dbReference type="Proteomes" id="UP000730739">
    <property type="component" value="Unassembled WGS sequence"/>
</dbReference>
<keyword evidence="1" id="KW-0732">Signal</keyword>
<sequence length="125" mass="13813">MKKLAIVLIAAVIAAPSAYGQATITRARSVGLIDGYRAYISRDDLFSSSGVRLTQPWQVIRQDRANFHMYGIRDSGDQSDTFFGDAVNRQALEVMLSNGSMTSDAANMIVRGDVWWTSRFMVGVM</sequence>
<evidence type="ECO:0000313" key="2">
    <source>
        <dbReference type="EMBL" id="MBP2235297.1"/>
    </source>
</evidence>
<name>A0ABS4QXC5_9HYPH</name>
<comment type="caution">
    <text evidence="2">The sequence shown here is derived from an EMBL/GenBank/DDBJ whole genome shotgun (WGS) entry which is preliminary data.</text>
</comment>
<protein>
    <submittedName>
        <fullName evidence="2">Uncharacterized protein</fullName>
    </submittedName>
</protein>